<reference evidence="9" key="1">
    <citation type="submission" date="2016-10" db="EMBL/GenBank/DDBJ databases">
        <authorList>
            <person name="Varghese N."/>
            <person name="Submissions S."/>
        </authorList>
    </citation>
    <scope>NUCLEOTIDE SEQUENCE [LARGE SCALE GENOMIC DNA]</scope>
    <source>
        <strain evidence="9">DSM 11526</strain>
    </source>
</reference>
<dbReference type="PANTHER" id="PTHR23426:SF65">
    <property type="entry name" value="FERREDOXIN-2, MITOCHONDRIAL"/>
    <property type="match status" value="1"/>
</dbReference>
<keyword evidence="2" id="KW-0001">2Fe-2S</keyword>
<dbReference type="OrthoDB" id="9799640at2"/>
<evidence type="ECO:0000313" key="8">
    <source>
        <dbReference type="EMBL" id="SEB02206.1"/>
    </source>
</evidence>
<dbReference type="Pfam" id="PF00111">
    <property type="entry name" value="Fer2"/>
    <property type="match status" value="1"/>
</dbReference>
<comment type="cofactor">
    <cofactor evidence="6">
        <name>[2Fe-2S] cluster</name>
        <dbReference type="ChEBI" id="CHEBI:190135"/>
    </cofactor>
</comment>
<dbReference type="GO" id="GO:0051537">
    <property type="term" value="F:2 iron, 2 sulfur cluster binding"/>
    <property type="evidence" value="ECO:0007669"/>
    <property type="project" value="UniProtKB-KW"/>
</dbReference>
<accession>A0A1H4FXX5</accession>
<evidence type="ECO:0000256" key="3">
    <source>
        <dbReference type="ARBA" id="ARBA00022723"/>
    </source>
</evidence>
<name>A0A1H4FXX5_9GAMM</name>
<dbReference type="SUPFAM" id="SSF54292">
    <property type="entry name" value="2Fe-2S ferredoxin-like"/>
    <property type="match status" value="1"/>
</dbReference>
<dbReference type="PROSITE" id="PS51085">
    <property type="entry name" value="2FE2S_FER_2"/>
    <property type="match status" value="1"/>
</dbReference>
<comment type="similarity">
    <text evidence="1">Belongs to the adrenodoxin/putidaredoxin family.</text>
</comment>
<evidence type="ECO:0000256" key="4">
    <source>
        <dbReference type="ARBA" id="ARBA00023004"/>
    </source>
</evidence>
<dbReference type="PRINTS" id="PR00355">
    <property type="entry name" value="ADRENODOXIN"/>
</dbReference>
<dbReference type="InterPro" id="IPR001055">
    <property type="entry name" value="Adrenodoxin-like"/>
</dbReference>
<evidence type="ECO:0000256" key="6">
    <source>
        <dbReference type="ARBA" id="ARBA00034078"/>
    </source>
</evidence>
<dbReference type="GO" id="GO:0009055">
    <property type="term" value="F:electron transfer activity"/>
    <property type="evidence" value="ECO:0007669"/>
    <property type="project" value="TreeGrafter"/>
</dbReference>
<dbReference type="Proteomes" id="UP000242469">
    <property type="component" value="Unassembled WGS sequence"/>
</dbReference>
<protein>
    <submittedName>
        <fullName evidence="8">Ferredoxin, 2Fe-2S</fullName>
    </submittedName>
</protein>
<gene>
    <name evidence="8" type="ORF">SAMN02745729_11353</name>
</gene>
<dbReference type="InterPro" id="IPR012675">
    <property type="entry name" value="Beta-grasp_dom_sf"/>
</dbReference>
<keyword evidence="5" id="KW-0411">Iron-sulfur</keyword>
<evidence type="ECO:0000256" key="2">
    <source>
        <dbReference type="ARBA" id="ARBA00022714"/>
    </source>
</evidence>
<dbReference type="GO" id="GO:0140647">
    <property type="term" value="P:P450-containing electron transport chain"/>
    <property type="evidence" value="ECO:0007669"/>
    <property type="project" value="InterPro"/>
</dbReference>
<dbReference type="InterPro" id="IPR036010">
    <property type="entry name" value="2Fe-2S_ferredoxin-like_sf"/>
</dbReference>
<evidence type="ECO:0000256" key="5">
    <source>
        <dbReference type="ARBA" id="ARBA00023014"/>
    </source>
</evidence>
<keyword evidence="9" id="KW-1185">Reference proteome</keyword>
<evidence type="ECO:0000259" key="7">
    <source>
        <dbReference type="PROSITE" id="PS51085"/>
    </source>
</evidence>
<dbReference type="PANTHER" id="PTHR23426">
    <property type="entry name" value="FERREDOXIN/ADRENODOXIN"/>
    <property type="match status" value="1"/>
</dbReference>
<dbReference type="STRING" id="1122198.SAMN02745729_11353"/>
<evidence type="ECO:0000313" key="9">
    <source>
        <dbReference type="Proteomes" id="UP000242469"/>
    </source>
</evidence>
<dbReference type="EMBL" id="FNRJ01000013">
    <property type="protein sequence ID" value="SEB02206.1"/>
    <property type="molecule type" value="Genomic_DNA"/>
</dbReference>
<evidence type="ECO:0000256" key="1">
    <source>
        <dbReference type="ARBA" id="ARBA00010914"/>
    </source>
</evidence>
<dbReference type="Gene3D" id="3.10.20.30">
    <property type="match status" value="1"/>
</dbReference>
<dbReference type="RefSeq" id="WP_091827295.1">
    <property type="nucleotide sequence ID" value="NZ_FNRJ01000013.1"/>
</dbReference>
<dbReference type="AlphaFoldDB" id="A0A1H4FXX5"/>
<keyword evidence="3" id="KW-0479">Metal-binding</keyword>
<organism evidence="8 9">
    <name type="scientific">Marinobacterium iners DSM 11526</name>
    <dbReference type="NCBI Taxonomy" id="1122198"/>
    <lineage>
        <taxon>Bacteria</taxon>
        <taxon>Pseudomonadati</taxon>
        <taxon>Pseudomonadota</taxon>
        <taxon>Gammaproteobacteria</taxon>
        <taxon>Oceanospirillales</taxon>
        <taxon>Oceanospirillaceae</taxon>
        <taxon>Marinobacterium</taxon>
    </lineage>
</organism>
<feature type="domain" description="2Fe-2S ferredoxin-type" evidence="7">
    <location>
        <begin position="1"/>
        <end position="105"/>
    </location>
</feature>
<dbReference type="GO" id="GO:0046872">
    <property type="term" value="F:metal ion binding"/>
    <property type="evidence" value="ECO:0007669"/>
    <property type="project" value="UniProtKB-KW"/>
</dbReference>
<proteinExistence type="inferred from homology"/>
<keyword evidence="4" id="KW-0408">Iron</keyword>
<sequence>MSIQIHVIDANGHQQRLQADPGSSLMELLRDQSSGVEGVCGGCCACGTCHIVLESDWQPLLGTAQPEEEALLDALDERTSGSRLSCQLRLSQEMDGLSLRIVPAEC</sequence>
<dbReference type="InterPro" id="IPR001041">
    <property type="entry name" value="2Fe-2S_ferredoxin-type"/>
</dbReference>